<reference evidence="1" key="1">
    <citation type="journal article" date="2022" name="Int. J. Mol. Sci.">
        <title>Draft Genome of Tanacetum Coccineum: Genomic Comparison of Closely Related Tanacetum-Family Plants.</title>
        <authorList>
            <person name="Yamashiro T."/>
            <person name="Shiraishi A."/>
            <person name="Nakayama K."/>
            <person name="Satake H."/>
        </authorList>
    </citation>
    <scope>NUCLEOTIDE SEQUENCE</scope>
</reference>
<proteinExistence type="predicted"/>
<comment type="caution">
    <text evidence="1">The sequence shown here is derived from an EMBL/GenBank/DDBJ whole genome shotgun (WGS) entry which is preliminary data.</text>
</comment>
<keyword evidence="2" id="KW-1185">Reference proteome</keyword>
<accession>A0ABQ5E134</accession>
<name>A0ABQ5E134_9ASTR</name>
<dbReference type="EMBL" id="BQNB010015804">
    <property type="protein sequence ID" value="GJT44342.1"/>
    <property type="molecule type" value="Genomic_DNA"/>
</dbReference>
<reference evidence="1" key="2">
    <citation type="submission" date="2022-01" db="EMBL/GenBank/DDBJ databases">
        <authorList>
            <person name="Yamashiro T."/>
            <person name="Shiraishi A."/>
            <person name="Satake H."/>
            <person name="Nakayama K."/>
        </authorList>
    </citation>
    <scope>NUCLEOTIDE SEQUENCE</scope>
</reference>
<sequence length="321" mass="36941">MPTSGNDFDQGVMPLWQHVSFPLVLSLEGGSTWWNSHVMRRELFCGVLGYISGESDRLKLRRRITSHRSWKIGSIKPKTMQEAVELATELMDKNQFCSTRCMWEVRDNVNYENNQRANGSGREPTLLRVWKLRTLQEGFALSSRAEHKSNHGNQVSNDRALTKCSKDRRVYSEDKPKFMSFGLTNAPAVFMDLLNRVTVIDSKGYSMWIRQDLIPVRLASPSRQRRFVYLLGLAGVLIEDSSEGFSKHHPTNIPSAPRSKGRLDRFAYKLELPEELSGFKYISLYNLKKCHADEPLAIPLDGLHFDDKLLFVRNREIHRTP</sequence>
<evidence type="ECO:0000313" key="2">
    <source>
        <dbReference type="Proteomes" id="UP001151760"/>
    </source>
</evidence>
<gene>
    <name evidence="1" type="ORF">Tco_0953057</name>
</gene>
<evidence type="ECO:0000313" key="1">
    <source>
        <dbReference type="EMBL" id="GJT44342.1"/>
    </source>
</evidence>
<protein>
    <submittedName>
        <fullName evidence="1">Uncharacterized protein</fullName>
    </submittedName>
</protein>
<organism evidence="1 2">
    <name type="scientific">Tanacetum coccineum</name>
    <dbReference type="NCBI Taxonomy" id="301880"/>
    <lineage>
        <taxon>Eukaryota</taxon>
        <taxon>Viridiplantae</taxon>
        <taxon>Streptophyta</taxon>
        <taxon>Embryophyta</taxon>
        <taxon>Tracheophyta</taxon>
        <taxon>Spermatophyta</taxon>
        <taxon>Magnoliopsida</taxon>
        <taxon>eudicotyledons</taxon>
        <taxon>Gunneridae</taxon>
        <taxon>Pentapetalae</taxon>
        <taxon>asterids</taxon>
        <taxon>campanulids</taxon>
        <taxon>Asterales</taxon>
        <taxon>Asteraceae</taxon>
        <taxon>Asteroideae</taxon>
        <taxon>Anthemideae</taxon>
        <taxon>Anthemidinae</taxon>
        <taxon>Tanacetum</taxon>
    </lineage>
</organism>
<dbReference type="Proteomes" id="UP001151760">
    <property type="component" value="Unassembled WGS sequence"/>
</dbReference>